<evidence type="ECO:0000313" key="2">
    <source>
        <dbReference type="Proteomes" id="UP001596512"/>
    </source>
</evidence>
<protein>
    <recommendedName>
        <fullName evidence="3">Response regulator receiver domain-containing protein</fullName>
    </recommendedName>
</protein>
<dbReference type="Proteomes" id="UP001596512">
    <property type="component" value="Unassembled WGS sequence"/>
</dbReference>
<proteinExistence type="predicted"/>
<dbReference type="InterPro" id="IPR011006">
    <property type="entry name" value="CheY-like_superfamily"/>
</dbReference>
<dbReference type="EMBL" id="JBHTEY010000004">
    <property type="protein sequence ID" value="MFC7614504.1"/>
    <property type="molecule type" value="Genomic_DNA"/>
</dbReference>
<evidence type="ECO:0000313" key="1">
    <source>
        <dbReference type="EMBL" id="MFC7614504.1"/>
    </source>
</evidence>
<dbReference type="SUPFAM" id="SSF52172">
    <property type="entry name" value="CheY-like"/>
    <property type="match status" value="1"/>
</dbReference>
<evidence type="ECO:0008006" key="3">
    <source>
        <dbReference type="Google" id="ProtNLM"/>
    </source>
</evidence>
<reference evidence="2" key="1">
    <citation type="journal article" date="2019" name="Int. J. Syst. Evol. Microbiol.">
        <title>The Global Catalogue of Microorganisms (GCM) 10K type strain sequencing project: providing services to taxonomists for standard genome sequencing and annotation.</title>
        <authorList>
            <consortium name="The Broad Institute Genomics Platform"/>
            <consortium name="The Broad Institute Genome Sequencing Center for Infectious Disease"/>
            <person name="Wu L."/>
            <person name="Ma J."/>
        </authorList>
    </citation>
    <scope>NUCLEOTIDE SEQUENCE [LARGE SCALE GENOMIC DNA]</scope>
    <source>
        <strain evidence="2">JCM 17695</strain>
    </source>
</reference>
<keyword evidence="2" id="KW-1185">Reference proteome</keyword>
<name>A0ABW2TMX1_9PSEU</name>
<dbReference type="Gene3D" id="3.40.50.2300">
    <property type="match status" value="1"/>
</dbReference>
<sequence>MSEWGSVSSQLHERRRACMSARGRAPERIAVLVVEDVLVGEDLVSAMRDQPVEMVVCSDPARALLVLGRSCPDAVVVGAAEGRLPVADFIQIARADDPDVPIVVGVGPTNRELAGIATDLGASMVVPRPYRPRRSSASSKP</sequence>
<accession>A0ABW2TMX1</accession>
<organism evidence="1 2">
    <name type="scientific">Actinokineospora soli</name>
    <dbReference type="NCBI Taxonomy" id="1048753"/>
    <lineage>
        <taxon>Bacteria</taxon>
        <taxon>Bacillati</taxon>
        <taxon>Actinomycetota</taxon>
        <taxon>Actinomycetes</taxon>
        <taxon>Pseudonocardiales</taxon>
        <taxon>Pseudonocardiaceae</taxon>
        <taxon>Actinokineospora</taxon>
    </lineage>
</organism>
<comment type="caution">
    <text evidence="1">The sequence shown here is derived from an EMBL/GenBank/DDBJ whole genome shotgun (WGS) entry which is preliminary data.</text>
</comment>
<gene>
    <name evidence="1" type="ORF">ACFQV2_14205</name>
</gene>